<accession>A0AAI8C3C9</accession>
<evidence type="ECO:0000313" key="2">
    <source>
        <dbReference type="EMBL" id="ALU26194.1"/>
    </source>
</evidence>
<proteinExistence type="predicted"/>
<name>A0AAI8C3C9_9FLAO</name>
<dbReference type="KEGG" id="mod:AS202_08555"/>
<reference evidence="2 3" key="1">
    <citation type="journal article" date="2016" name="J. Zhejiang Univ. Sci. B">
        <title>Antibiotic resistance mechanisms of Myroides sp.</title>
        <authorList>
            <person name="Hu S."/>
            <person name="Yuan S."/>
            <person name="Qu H."/>
            <person name="Jiang T."/>
            <person name="Zhou Y."/>
            <person name="Wang M."/>
            <person name="Ming D."/>
        </authorList>
    </citation>
    <scope>NUCLEOTIDE SEQUENCE [LARGE SCALE GENOMIC DNA]</scope>
    <source>
        <strain evidence="2 3">PR63039</strain>
    </source>
</reference>
<protein>
    <recommendedName>
        <fullName evidence="1">Beta-lactamase-related domain-containing protein</fullName>
    </recommendedName>
</protein>
<dbReference type="Proteomes" id="UP000069030">
    <property type="component" value="Chromosome"/>
</dbReference>
<dbReference type="SUPFAM" id="SSF56601">
    <property type="entry name" value="beta-lactamase/transpeptidase-like"/>
    <property type="match status" value="1"/>
</dbReference>
<feature type="domain" description="Beta-lactamase-related" evidence="1">
    <location>
        <begin position="36"/>
        <end position="326"/>
    </location>
</feature>
<dbReference type="InterPro" id="IPR012338">
    <property type="entry name" value="Beta-lactam/transpept-like"/>
</dbReference>
<dbReference type="RefSeq" id="WP_058699293.1">
    <property type="nucleotide sequence ID" value="NZ_CP013690.1"/>
</dbReference>
<dbReference type="EMBL" id="CP013690">
    <property type="protein sequence ID" value="ALU26194.1"/>
    <property type="molecule type" value="Genomic_DNA"/>
</dbReference>
<organism evidence="2 3">
    <name type="scientific">Myroides odoratimimus</name>
    <dbReference type="NCBI Taxonomy" id="76832"/>
    <lineage>
        <taxon>Bacteria</taxon>
        <taxon>Pseudomonadati</taxon>
        <taxon>Bacteroidota</taxon>
        <taxon>Flavobacteriia</taxon>
        <taxon>Flavobacteriales</taxon>
        <taxon>Flavobacteriaceae</taxon>
        <taxon>Myroides</taxon>
    </lineage>
</organism>
<evidence type="ECO:0000259" key="1">
    <source>
        <dbReference type="Pfam" id="PF00144"/>
    </source>
</evidence>
<gene>
    <name evidence="2" type="ORF">AS202_08555</name>
</gene>
<dbReference type="PANTHER" id="PTHR46825:SF9">
    <property type="entry name" value="BETA-LACTAMASE-RELATED DOMAIN-CONTAINING PROTEIN"/>
    <property type="match status" value="1"/>
</dbReference>
<dbReference type="Gene3D" id="3.40.710.10">
    <property type="entry name" value="DD-peptidase/beta-lactamase superfamily"/>
    <property type="match status" value="1"/>
</dbReference>
<dbReference type="InterPro" id="IPR001466">
    <property type="entry name" value="Beta-lactam-related"/>
</dbReference>
<dbReference type="PANTHER" id="PTHR46825">
    <property type="entry name" value="D-ALANYL-D-ALANINE-CARBOXYPEPTIDASE/ENDOPEPTIDASE AMPH"/>
    <property type="match status" value="1"/>
</dbReference>
<evidence type="ECO:0000313" key="3">
    <source>
        <dbReference type="Proteomes" id="UP000069030"/>
    </source>
</evidence>
<dbReference type="InterPro" id="IPR050491">
    <property type="entry name" value="AmpC-like"/>
</dbReference>
<dbReference type="Pfam" id="PF00144">
    <property type="entry name" value="Beta-lactamase"/>
    <property type="match status" value="1"/>
</dbReference>
<dbReference type="AlphaFoldDB" id="A0AAI8C3C9"/>
<sequence>MNTKILLFVMMLSSVVFGQEIKGYKLDHYLNELSKNNTEAGSLSIFKKGVEVYHKNFGQENLPDTSSDENKMYQIGSVTKLYTAVIIFKLIEEGKLELTTKLSDFYPDMPNADRITIKNLLDHSSGLGSYVVKNGEVWVTEKVTEQEILNLIKEQGVKFTPDTDRAYSNSAYYLLTKIIEEVTDKPYHLLVNQYIVNPLRLESTYSAKLMPIYVHKPYQFKHGQWAEMIDINPMNIIGVGDLTTTTKELNIFIYNLFHGKVITSASLESMLPQKIEGKFGRGIMHLVYDNVSFYGHGGDTLGTHTMLVYNPDDEVSIAYSSNAQQVPDQVFKGIVNMLYPNGYKILKEED</sequence>